<evidence type="ECO:0000256" key="7">
    <source>
        <dbReference type="RuleBase" id="RU000416"/>
    </source>
</evidence>
<dbReference type="Pfam" id="PF00145">
    <property type="entry name" value="DNA_methylase"/>
    <property type="match status" value="1"/>
</dbReference>
<sequence length="378" mass="42070">MISEDKVGKEMILQSTMYQKQNIDLSSAPWTMHEFFAGSGLVAYGLRGMFAPVWANDISEQKAAVYEANFGCERFVLDDIKNIKGADLPFAHLSWASFPCQDLSLAGSIGGIHASRSGLVWEWLRVLDEMDDKPKILLLENVAGLLSTNGGDNYRVLHMALVERGYQCGAVLLNASHFVPQSRPRVFIIAVQEDCPIPEELVGDGPCWLHNSAATQLGRELPGWVWWHTEKPSRRAVSLKDIVEDNATFDKDDVLRLVPERHWDKLRAHDTVYATGYRRTRNGTQQLELRFDGIAGCLRTPEGGSSKQYLVVKKNGQTHARLLTVREAARLMGAPDSFELPGSYNDGYKAMGDAVAAPVAQFIGERFLTKIAEAVYND</sequence>
<dbReference type="PANTHER" id="PTHR46098:SF1">
    <property type="entry name" value="TRNA (CYTOSINE(38)-C(5))-METHYLTRANSFERASE"/>
    <property type="match status" value="1"/>
</dbReference>
<dbReference type="PANTHER" id="PTHR46098">
    <property type="entry name" value="TRNA (CYTOSINE(38)-C(5))-METHYLTRANSFERASE"/>
    <property type="match status" value="1"/>
</dbReference>
<keyword evidence="9" id="KW-1185">Reference proteome</keyword>
<dbReference type="EMBL" id="JBBMFK010000006">
    <property type="protein sequence ID" value="MEQ2442892.1"/>
    <property type="molecule type" value="Genomic_DNA"/>
</dbReference>
<comment type="similarity">
    <text evidence="6 7">Belongs to the class I-like SAM-binding methyltransferase superfamily. C5-methyltransferase family.</text>
</comment>
<dbReference type="PROSITE" id="PS51679">
    <property type="entry name" value="SAM_MT_C5"/>
    <property type="match status" value="1"/>
</dbReference>
<dbReference type="GO" id="GO:0032259">
    <property type="term" value="P:methylation"/>
    <property type="evidence" value="ECO:0007669"/>
    <property type="project" value="UniProtKB-KW"/>
</dbReference>
<dbReference type="NCBIfam" id="TIGR00675">
    <property type="entry name" value="dcm"/>
    <property type="match status" value="1"/>
</dbReference>
<comment type="caution">
    <text evidence="8">The sequence shown here is derived from an EMBL/GenBank/DDBJ whole genome shotgun (WGS) entry which is preliminary data.</text>
</comment>
<evidence type="ECO:0000256" key="1">
    <source>
        <dbReference type="ARBA" id="ARBA00011975"/>
    </source>
</evidence>
<dbReference type="InterPro" id="IPR001525">
    <property type="entry name" value="C5_MeTfrase"/>
</dbReference>
<feature type="active site" evidence="6">
    <location>
        <position position="100"/>
    </location>
</feature>
<dbReference type="SUPFAM" id="SSF53335">
    <property type="entry name" value="S-adenosyl-L-methionine-dependent methyltransferases"/>
    <property type="match status" value="1"/>
</dbReference>
<dbReference type="EC" id="2.1.1.37" evidence="1"/>
<keyword evidence="2 6" id="KW-0489">Methyltransferase</keyword>
<dbReference type="InterPro" id="IPR050750">
    <property type="entry name" value="C5-MTase"/>
</dbReference>
<dbReference type="PRINTS" id="PR00105">
    <property type="entry name" value="C5METTRFRASE"/>
</dbReference>
<name>A0ABV1E8C4_9FIRM</name>
<dbReference type="Gene3D" id="3.40.50.150">
    <property type="entry name" value="Vaccinia Virus protein VP39"/>
    <property type="match status" value="1"/>
</dbReference>
<keyword evidence="5" id="KW-0680">Restriction system</keyword>
<reference evidence="8 9" key="1">
    <citation type="submission" date="2024-03" db="EMBL/GenBank/DDBJ databases">
        <title>Human intestinal bacterial collection.</title>
        <authorList>
            <person name="Pauvert C."/>
            <person name="Hitch T.C.A."/>
            <person name="Clavel T."/>
        </authorList>
    </citation>
    <scope>NUCLEOTIDE SEQUENCE [LARGE SCALE GENOMIC DNA]</scope>
    <source>
        <strain evidence="8 9">CLA-AP-H29</strain>
    </source>
</reference>
<keyword evidence="4 6" id="KW-0949">S-adenosyl-L-methionine</keyword>
<proteinExistence type="inferred from homology"/>
<accession>A0ABV1E8C4</accession>
<evidence type="ECO:0000313" key="9">
    <source>
        <dbReference type="Proteomes" id="UP001464378"/>
    </source>
</evidence>
<evidence type="ECO:0000256" key="6">
    <source>
        <dbReference type="PROSITE-ProRule" id="PRU01016"/>
    </source>
</evidence>
<evidence type="ECO:0000256" key="5">
    <source>
        <dbReference type="ARBA" id="ARBA00022747"/>
    </source>
</evidence>
<keyword evidence="3 6" id="KW-0808">Transferase</keyword>
<evidence type="ECO:0000313" key="8">
    <source>
        <dbReference type="EMBL" id="MEQ2442892.1"/>
    </source>
</evidence>
<dbReference type="InterPro" id="IPR029063">
    <property type="entry name" value="SAM-dependent_MTases_sf"/>
</dbReference>
<dbReference type="Gene3D" id="3.90.120.10">
    <property type="entry name" value="DNA Methylase, subunit A, domain 2"/>
    <property type="match status" value="1"/>
</dbReference>
<evidence type="ECO:0000256" key="3">
    <source>
        <dbReference type="ARBA" id="ARBA00022679"/>
    </source>
</evidence>
<dbReference type="RefSeq" id="WP_349231263.1">
    <property type="nucleotide sequence ID" value="NZ_JBBMFK010000006.1"/>
</dbReference>
<protein>
    <recommendedName>
        <fullName evidence="1">DNA (cytosine-5-)-methyltransferase</fullName>
        <ecNumber evidence="1">2.1.1.37</ecNumber>
    </recommendedName>
</protein>
<gene>
    <name evidence="8" type="primary">dcm</name>
    <name evidence="8" type="ORF">WMO64_05370</name>
</gene>
<dbReference type="Proteomes" id="UP001464378">
    <property type="component" value="Unassembled WGS sequence"/>
</dbReference>
<dbReference type="GO" id="GO:0003886">
    <property type="term" value="F:DNA (cytosine-5-)-methyltransferase activity"/>
    <property type="evidence" value="ECO:0007669"/>
    <property type="project" value="UniProtKB-EC"/>
</dbReference>
<evidence type="ECO:0000256" key="2">
    <source>
        <dbReference type="ARBA" id="ARBA00022603"/>
    </source>
</evidence>
<evidence type="ECO:0000256" key="4">
    <source>
        <dbReference type="ARBA" id="ARBA00022691"/>
    </source>
</evidence>
<organism evidence="8 9">
    <name type="scientific">Pseudoflavonifractor intestinihominis</name>
    <dbReference type="NCBI Taxonomy" id="3133171"/>
    <lineage>
        <taxon>Bacteria</taxon>
        <taxon>Bacillati</taxon>
        <taxon>Bacillota</taxon>
        <taxon>Clostridia</taxon>
        <taxon>Eubacteriales</taxon>
        <taxon>Oscillospiraceae</taxon>
        <taxon>Pseudoflavonifractor</taxon>
    </lineage>
</organism>